<dbReference type="Proteomes" id="UP001232445">
    <property type="component" value="Unassembled WGS sequence"/>
</dbReference>
<comment type="similarity">
    <text evidence="1">Belongs to the Gfo/Idh/MocA family.</text>
</comment>
<reference evidence="5 6" key="1">
    <citation type="submission" date="2023-07" db="EMBL/GenBank/DDBJ databases">
        <title>Genomic Encyclopedia of Type Strains, Phase IV (KMG-IV): sequencing the most valuable type-strain genomes for metagenomic binning, comparative biology and taxonomic classification.</title>
        <authorList>
            <person name="Goeker M."/>
        </authorList>
    </citation>
    <scope>NUCLEOTIDE SEQUENCE [LARGE SCALE GENOMIC DNA]</scope>
    <source>
        <strain evidence="5 6">DSM 17740</strain>
    </source>
</reference>
<dbReference type="Pfam" id="PF01408">
    <property type="entry name" value="GFO_IDH_MocA"/>
    <property type="match status" value="1"/>
</dbReference>
<dbReference type="RefSeq" id="WP_307337202.1">
    <property type="nucleotide sequence ID" value="NZ_JAUSUQ010000004.1"/>
</dbReference>
<protein>
    <submittedName>
        <fullName evidence="5">Dehydrogenase</fullName>
    </submittedName>
</protein>
<feature type="domain" description="Gfo/Idh/MocA-like oxidoreductase N-terminal" evidence="3">
    <location>
        <begin position="17"/>
        <end position="122"/>
    </location>
</feature>
<dbReference type="InterPro" id="IPR000683">
    <property type="entry name" value="Gfo/Idh/MocA-like_OxRdtase_N"/>
</dbReference>
<dbReference type="SUPFAM" id="SSF51735">
    <property type="entry name" value="NAD(P)-binding Rossmann-fold domains"/>
    <property type="match status" value="1"/>
</dbReference>
<dbReference type="PANTHER" id="PTHR22604">
    <property type="entry name" value="OXIDOREDUCTASES"/>
    <property type="match status" value="1"/>
</dbReference>
<name>A0ABU0CRW0_9BACI</name>
<keyword evidence="6" id="KW-1185">Reference proteome</keyword>
<dbReference type="Pfam" id="PF22725">
    <property type="entry name" value="GFO_IDH_MocA_C3"/>
    <property type="match status" value="1"/>
</dbReference>
<evidence type="ECO:0000313" key="5">
    <source>
        <dbReference type="EMBL" id="MDQ0338599.1"/>
    </source>
</evidence>
<dbReference type="Gene3D" id="3.30.360.10">
    <property type="entry name" value="Dihydrodipicolinate Reductase, domain 2"/>
    <property type="match status" value="1"/>
</dbReference>
<proteinExistence type="inferred from homology"/>
<evidence type="ECO:0000256" key="2">
    <source>
        <dbReference type="ARBA" id="ARBA00023002"/>
    </source>
</evidence>
<evidence type="ECO:0000313" key="6">
    <source>
        <dbReference type="Proteomes" id="UP001232445"/>
    </source>
</evidence>
<accession>A0ABU0CRW0</accession>
<keyword evidence="2" id="KW-0560">Oxidoreductase</keyword>
<dbReference type="PANTHER" id="PTHR22604:SF105">
    <property type="entry name" value="TRANS-1,2-DIHYDROBENZENE-1,2-DIOL DEHYDROGENASE"/>
    <property type="match status" value="1"/>
</dbReference>
<evidence type="ECO:0000256" key="1">
    <source>
        <dbReference type="ARBA" id="ARBA00010928"/>
    </source>
</evidence>
<dbReference type="EMBL" id="JAUSUQ010000004">
    <property type="protein sequence ID" value="MDQ0338599.1"/>
    <property type="molecule type" value="Genomic_DNA"/>
</dbReference>
<feature type="domain" description="GFO/IDH/MocA-like oxidoreductase" evidence="4">
    <location>
        <begin position="132"/>
        <end position="247"/>
    </location>
</feature>
<dbReference type="InterPro" id="IPR050984">
    <property type="entry name" value="Gfo/Idh/MocA_domain"/>
</dbReference>
<evidence type="ECO:0000259" key="3">
    <source>
        <dbReference type="Pfam" id="PF01408"/>
    </source>
</evidence>
<gene>
    <name evidence="5" type="ORF">J2S00_001385</name>
</gene>
<dbReference type="SUPFAM" id="SSF55347">
    <property type="entry name" value="Glyceraldehyde-3-phosphate dehydrogenase-like, C-terminal domain"/>
    <property type="match status" value="1"/>
</dbReference>
<comment type="caution">
    <text evidence="5">The sequence shown here is derived from an EMBL/GenBank/DDBJ whole genome shotgun (WGS) entry which is preliminary data.</text>
</comment>
<organism evidence="5 6">
    <name type="scientific">Caldalkalibacillus uzonensis</name>
    <dbReference type="NCBI Taxonomy" id="353224"/>
    <lineage>
        <taxon>Bacteria</taxon>
        <taxon>Bacillati</taxon>
        <taxon>Bacillota</taxon>
        <taxon>Bacilli</taxon>
        <taxon>Bacillales</taxon>
        <taxon>Bacillaceae</taxon>
        <taxon>Caldalkalibacillus</taxon>
    </lineage>
</organism>
<evidence type="ECO:0000259" key="4">
    <source>
        <dbReference type="Pfam" id="PF22725"/>
    </source>
</evidence>
<dbReference type="Gene3D" id="3.40.50.720">
    <property type="entry name" value="NAD(P)-binding Rossmann-like Domain"/>
    <property type="match status" value="1"/>
</dbReference>
<sequence length="324" mass="35979">MKKVKWGVLSTANIAVTTVIPALQRLKNGEVYAIASSSGKAKEVAESLGIPRHYSSYEALLNDPDIDAVYIPLPNSMHYEWTIKAAEREKHVLCEKPAALTAAQVQKMLDACHKYGVQFMEAYMYRFHPQHEKVRSLINEGTIGDVKLMKASFSFDIGDGKGNIRLNPDLGGGAVYDIGGYCINAIRCILDAEPTQVFAYGEFEQGVDTTAYGLLRFAGGIDALFDCSFRMAKRNEYEVIGTKGIIRVPQAYRPDENGGIGVVEVTVGQEKTVYTLEADQYFNEVEHFSNCVLHGQEPAYTGEDTFNNMKVIDAVYNSMQKQNR</sequence>
<dbReference type="InterPro" id="IPR055170">
    <property type="entry name" value="GFO_IDH_MocA-like_dom"/>
</dbReference>
<dbReference type="InterPro" id="IPR036291">
    <property type="entry name" value="NAD(P)-bd_dom_sf"/>
</dbReference>